<protein>
    <submittedName>
        <fullName evidence="2">Uncharacterized protein</fullName>
    </submittedName>
</protein>
<sequence>MNLKKPVVKKIVAAITDKVKQEKLFEAVYKWVEKQERDSTLDKNDSIKSEIGTFLPYINFYKMDISFLIQSVVPRGFIFSSLDVLSKILYSVNPRMRKVTVTNIHGQRIFGYPLLNQAITNSIKTLTLPCYKSGCSDCLWKGKFEMPSTPSFLHKRNDVEWYLVIFSGGEIGLVHSTSVCGHYLLAEMAQEEGGNFYITPGCKIEIE</sequence>
<proteinExistence type="predicted"/>
<organism evidence="1 2">
    <name type="scientific">Panagrolaimus davidi</name>
    <dbReference type="NCBI Taxonomy" id="227884"/>
    <lineage>
        <taxon>Eukaryota</taxon>
        <taxon>Metazoa</taxon>
        <taxon>Ecdysozoa</taxon>
        <taxon>Nematoda</taxon>
        <taxon>Chromadorea</taxon>
        <taxon>Rhabditida</taxon>
        <taxon>Tylenchina</taxon>
        <taxon>Panagrolaimomorpha</taxon>
        <taxon>Panagrolaimoidea</taxon>
        <taxon>Panagrolaimidae</taxon>
        <taxon>Panagrolaimus</taxon>
    </lineage>
</organism>
<evidence type="ECO:0000313" key="1">
    <source>
        <dbReference type="Proteomes" id="UP000887578"/>
    </source>
</evidence>
<reference evidence="2" key="1">
    <citation type="submission" date="2022-11" db="UniProtKB">
        <authorList>
            <consortium name="WormBaseParasite"/>
        </authorList>
    </citation>
    <scope>IDENTIFICATION</scope>
</reference>
<keyword evidence="1" id="KW-1185">Reference proteome</keyword>
<dbReference type="Proteomes" id="UP000887578">
    <property type="component" value="Unplaced"/>
</dbReference>
<evidence type="ECO:0000313" key="2">
    <source>
        <dbReference type="WBParaSite" id="PDA_v2.g29123.t1"/>
    </source>
</evidence>
<dbReference type="WBParaSite" id="PDA_v2.g29123.t1">
    <property type="protein sequence ID" value="PDA_v2.g29123.t1"/>
    <property type="gene ID" value="PDA_v2.g29123"/>
</dbReference>
<accession>A0A914QC10</accession>
<dbReference type="AlphaFoldDB" id="A0A914QC10"/>
<name>A0A914QC10_9BILA</name>